<keyword evidence="4" id="KW-1185">Reference proteome</keyword>
<accession>A0A8G0PDK3</accession>
<dbReference type="AlphaFoldDB" id="A0A8G0PDK3"/>
<evidence type="ECO:0000313" key="4">
    <source>
        <dbReference type="Proteomes" id="UP000826661"/>
    </source>
</evidence>
<gene>
    <name evidence="3" type="ORF">H0G86_005939</name>
</gene>
<evidence type="ECO:0000256" key="1">
    <source>
        <dbReference type="SAM" id="MobiDB-lite"/>
    </source>
</evidence>
<name>A0A8G0PDK3_9HYPO</name>
<dbReference type="Gene3D" id="2.170.270.10">
    <property type="entry name" value="SET domain"/>
    <property type="match status" value="1"/>
</dbReference>
<dbReference type="EMBL" id="CP075866">
    <property type="protein sequence ID" value="QYS98775.1"/>
    <property type="molecule type" value="Genomic_DNA"/>
</dbReference>
<protein>
    <submittedName>
        <fullName evidence="3">SET domain-containing protein</fullName>
    </submittedName>
</protein>
<dbReference type="Pfam" id="PF00856">
    <property type="entry name" value="SET"/>
    <property type="match status" value="1"/>
</dbReference>
<dbReference type="PROSITE" id="PS50280">
    <property type="entry name" value="SET"/>
    <property type="match status" value="1"/>
</dbReference>
<dbReference type="InterPro" id="IPR046341">
    <property type="entry name" value="SET_dom_sf"/>
</dbReference>
<feature type="compositionally biased region" description="Low complexity" evidence="1">
    <location>
        <begin position="307"/>
        <end position="319"/>
    </location>
</feature>
<feature type="domain" description="SET" evidence="2">
    <location>
        <begin position="77"/>
        <end position="233"/>
    </location>
</feature>
<sequence>MSQSESFMATRPLENVRLQVKPSRGPPPHSSNIHGQNNIKNQGIRIVHAARPEGSRPNNPATGTNFYLPYMSNSLAVKIKHTRTSRGLGVFTIQSFPAGHRILCEGAIFSCVHPEQAETPEWERLVVDRWRWLAVLDQSWFKDHFPHIQYMPLGTLELTEHEANKFLCFVSEYAFGNPQRNRMNIYPFASHINHACDKCANAQFWIQAEKPDRITVRLIRNVRKGQEIFINYHRPSGNTFGCAVCGARDGEASRFRQFWQGIRRRAHGVWSHQSELELGPISTQSQPLPTPDASVTAGVVQSATTEAPADAIHPATAAASNDGKTTRDVKGPTETVTPVGEASSPETQTHNSSQQRVSARWTSFRKSRR</sequence>
<dbReference type="SUPFAM" id="SSF82199">
    <property type="entry name" value="SET domain"/>
    <property type="match status" value="1"/>
</dbReference>
<reference evidence="3 4" key="1">
    <citation type="journal article" date="2021" name="BMC Genomics">
        <title>Telomere-to-telomere genome assembly of asparaginase-producing Trichoderma simmonsii.</title>
        <authorList>
            <person name="Chung D."/>
            <person name="Kwon Y.M."/>
            <person name="Yang Y."/>
        </authorList>
    </citation>
    <scope>NUCLEOTIDE SEQUENCE [LARGE SCALE GENOMIC DNA]</scope>
    <source>
        <strain evidence="3 4">GH-Sj1</strain>
    </source>
</reference>
<proteinExistence type="predicted"/>
<organism evidence="3 4">
    <name type="scientific">Trichoderma simmonsii</name>
    <dbReference type="NCBI Taxonomy" id="1491479"/>
    <lineage>
        <taxon>Eukaryota</taxon>
        <taxon>Fungi</taxon>
        <taxon>Dikarya</taxon>
        <taxon>Ascomycota</taxon>
        <taxon>Pezizomycotina</taxon>
        <taxon>Sordariomycetes</taxon>
        <taxon>Hypocreomycetidae</taxon>
        <taxon>Hypocreales</taxon>
        <taxon>Hypocreaceae</taxon>
        <taxon>Trichoderma</taxon>
    </lineage>
</organism>
<feature type="compositionally biased region" description="Polar residues" evidence="1">
    <location>
        <begin position="344"/>
        <end position="361"/>
    </location>
</feature>
<evidence type="ECO:0000259" key="2">
    <source>
        <dbReference type="PROSITE" id="PS50280"/>
    </source>
</evidence>
<dbReference type="InterPro" id="IPR001214">
    <property type="entry name" value="SET_dom"/>
</dbReference>
<feature type="region of interest" description="Disordered" evidence="1">
    <location>
        <begin position="300"/>
        <end position="369"/>
    </location>
</feature>
<evidence type="ECO:0000313" key="3">
    <source>
        <dbReference type="EMBL" id="QYS98775.1"/>
    </source>
</evidence>
<dbReference type="Proteomes" id="UP000826661">
    <property type="component" value="Chromosome III"/>
</dbReference>